<feature type="region of interest" description="Disordered" evidence="1">
    <location>
        <begin position="26"/>
        <end position="56"/>
    </location>
</feature>
<name>A0ABQ2UQ12_9ACTN</name>
<evidence type="ECO:0000256" key="1">
    <source>
        <dbReference type="SAM" id="MobiDB-lite"/>
    </source>
</evidence>
<keyword evidence="3" id="KW-1185">Reference proteome</keyword>
<dbReference type="EMBL" id="BMRP01000002">
    <property type="protein sequence ID" value="GGU48183.1"/>
    <property type="molecule type" value="Genomic_DNA"/>
</dbReference>
<sequence length="365" mass="40295">MPRDYSRADRELAEQIQVSPRQIERWRDEGCLRSPAQSHPSGVPGSSSAHPPDATDQADAVRALLEAGPLLFPGPKTSFDEVRIRLWWSGRFVEIEHLRASYLALLGLLDPSVRGYKNVAHAKQLANAIVGRASRPQSLRLWIEALKLANKHGGRSCADAAEQIRLGLAVMFTLLQGGSPSDDDVIDTIDNLGFDLDDTLTAHDLAFLDLDAVRAAVTHAGSAEIEQGRDCLRAVLRYAETLSYLGSRLDRSLQWPALSLVVKRVLTANPGQLSTAVPCMIAIRRQFLAIDAGWDKTFDRRLRRAEAQASCLLAVPKHLHRFMMPSARTRRRPSPKQWQALMDAVGAWAARHPDLAELIGSGDQM</sequence>
<dbReference type="Proteomes" id="UP000654471">
    <property type="component" value="Unassembled WGS sequence"/>
</dbReference>
<organism evidence="2 3">
    <name type="scientific">Streptomyces albospinus</name>
    <dbReference type="NCBI Taxonomy" id="285515"/>
    <lineage>
        <taxon>Bacteria</taxon>
        <taxon>Bacillati</taxon>
        <taxon>Actinomycetota</taxon>
        <taxon>Actinomycetes</taxon>
        <taxon>Kitasatosporales</taxon>
        <taxon>Streptomycetaceae</taxon>
        <taxon>Streptomyces</taxon>
    </lineage>
</organism>
<proteinExistence type="predicted"/>
<comment type="caution">
    <text evidence="2">The sequence shown here is derived from an EMBL/GenBank/DDBJ whole genome shotgun (WGS) entry which is preliminary data.</text>
</comment>
<evidence type="ECO:0000313" key="2">
    <source>
        <dbReference type="EMBL" id="GGU48183.1"/>
    </source>
</evidence>
<evidence type="ECO:0000313" key="3">
    <source>
        <dbReference type="Proteomes" id="UP000654471"/>
    </source>
</evidence>
<feature type="compositionally biased region" description="Polar residues" evidence="1">
    <location>
        <begin position="35"/>
        <end position="49"/>
    </location>
</feature>
<reference evidence="3" key="1">
    <citation type="journal article" date="2019" name="Int. J. Syst. Evol. Microbiol.">
        <title>The Global Catalogue of Microorganisms (GCM) 10K type strain sequencing project: providing services to taxonomists for standard genome sequencing and annotation.</title>
        <authorList>
            <consortium name="The Broad Institute Genomics Platform"/>
            <consortium name="The Broad Institute Genome Sequencing Center for Infectious Disease"/>
            <person name="Wu L."/>
            <person name="Ma J."/>
        </authorList>
    </citation>
    <scope>NUCLEOTIDE SEQUENCE [LARGE SCALE GENOMIC DNA]</scope>
    <source>
        <strain evidence="3">JCM 3399</strain>
    </source>
</reference>
<accession>A0ABQ2UQ12</accession>
<gene>
    <name evidence="2" type="ORF">GCM10010211_10440</name>
</gene>
<protein>
    <submittedName>
        <fullName evidence="2">Uncharacterized protein</fullName>
    </submittedName>
</protein>